<comment type="catalytic activity">
    <reaction evidence="10">
        <text>a secondary aliphatic amine + O2 + H2O = a primary amine + an aldehyde + H2O2</text>
        <dbReference type="Rhea" id="RHEA:26414"/>
        <dbReference type="ChEBI" id="CHEBI:15377"/>
        <dbReference type="ChEBI" id="CHEBI:15379"/>
        <dbReference type="ChEBI" id="CHEBI:16240"/>
        <dbReference type="ChEBI" id="CHEBI:17478"/>
        <dbReference type="ChEBI" id="CHEBI:58855"/>
        <dbReference type="ChEBI" id="CHEBI:65296"/>
        <dbReference type="EC" id="1.4.3.4"/>
    </reaction>
</comment>
<dbReference type="NCBIfam" id="TIGR01409">
    <property type="entry name" value="TAT_signal_seq"/>
    <property type="match status" value="1"/>
</dbReference>
<organism evidence="17 18">
    <name type="scientific">Diploscapter pachys</name>
    <dbReference type="NCBI Taxonomy" id="2018661"/>
    <lineage>
        <taxon>Eukaryota</taxon>
        <taxon>Metazoa</taxon>
        <taxon>Ecdysozoa</taxon>
        <taxon>Nematoda</taxon>
        <taxon>Chromadorea</taxon>
        <taxon>Rhabditida</taxon>
        <taxon>Rhabditina</taxon>
        <taxon>Rhabditomorpha</taxon>
        <taxon>Rhabditoidea</taxon>
        <taxon>Rhabditidae</taxon>
        <taxon>Diploscapter</taxon>
    </lineage>
</organism>
<sequence length="698" mass="74800">MAEKPPSNSFDLKRRQLLKFAGATAAVGGLGLHALPASAAEGTARVRDSDDGVLDVAIIGAGMAGLTAARDLHNAGCQSFVVLEARNRVGGRVLNHDLGGGQISEAGGQWIGPGQTAVADLARELQIDTFPTYYQGKTVVLGGEGRLEVDLHGTFGTDERIGAKLSELSKVVPSGAPWTSSRVAELDKLSVGEWLARQGIKPEDRSGWDTSLTLTGGVPPARMGLLHFLSMINSASCDYMKLDSIKDSAQGTRFVGGSQLLCTRMAEALGDKLRLACPVREIADWDREVVRLVTDQGEVRARRVIVAIHPALCNQVRFQPALPEGRAALQRAWPAHSPARKTAMVYKRPFWRDKGLNGHTVEVKGQVLWAWDNSPPNGEIGVINAFIVNAMVPSEPAAAQRVLAQIYARSLGDEALNPIGYHDHDWGQADPWSITCVSAIPPGFWSQHGESLRPACGNLIWSGTETAEIWAGYMDGAVRSGHQGALQALASLLLVVLLALFGRDLLGLYRLQDYLDTTTQAYEAEGPWPQTADACLACHGKQGSSLHQRYPSLAGQPADYLKTQLHTFASGQRMNPNMQPLAMSLTEKQIFELSDYYARQPALDNHGFDPDPALRAQGGKLAAAGACMACHGEHLLGQGPFPRLAGQGADYLLAQLDAFAEGRRTDPSGSMQAISATLSPADRKALAHYLASLATAPK</sequence>
<gene>
    <name evidence="17" type="ORF">WR25_15962</name>
</gene>
<evidence type="ECO:0000256" key="4">
    <source>
        <dbReference type="ARBA" id="ARBA00006488"/>
    </source>
</evidence>
<keyword evidence="7 15" id="KW-0560">Oxidoreductase</keyword>
<dbReference type="STRING" id="2018661.A0A2A2KEN5"/>
<comment type="cofactor">
    <cofactor evidence="1 15">
        <name>FAD</name>
        <dbReference type="ChEBI" id="CHEBI:57692"/>
    </cofactor>
</comment>
<dbReference type="InterPro" id="IPR006311">
    <property type="entry name" value="TAT_signal"/>
</dbReference>
<evidence type="ECO:0000256" key="3">
    <source>
        <dbReference type="ARBA" id="ARBA00005995"/>
    </source>
</evidence>
<feature type="binding site" evidence="13">
    <location>
        <begin position="84"/>
        <end position="85"/>
    </location>
    <ligand>
        <name>FAD</name>
        <dbReference type="ChEBI" id="CHEBI:57692"/>
    </ligand>
</feature>
<evidence type="ECO:0000256" key="6">
    <source>
        <dbReference type="ARBA" id="ARBA00022723"/>
    </source>
</evidence>
<dbReference type="InterPro" id="IPR036188">
    <property type="entry name" value="FAD/NAD-bd_sf"/>
</dbReference>
<comment type="similarity">
    <text evidence="4">Belongs to the cytochrome c family.</text>
</comment>
<dbReference type="GO" id="GO:0005741">
    <property type="term" value="C:mitochondrial outer membrane"/>
    <property type="evidence" value="ECO:0007669"/>
    <property type="project" value="UniProtKB-SubCell"/>
</dbReference>
<dbReference type="SUPFAM" id="SSF54373">
    <property type="entry name" value="FAD-linked reductases, C-terminal domain"/>
    <property type="match status" value="1"/>
</dbReference>
<evidence type="ECO:0000256" key="8">
    <source>
        <dbReference type="ARBA" id="ARBA00023004"/>
    </source>
</evidence>
<dbReference type="PANTHER" id="PTHR43563:SF1">
    <property type="entry name" value="AMINE OXIDASE [FLAVIN-CONTAINING] B"/>
    <property type="match status" value="1"/>
</dbReference>
<comment type="subcellular location">
    <subcellularLocation>
        <location evidence="2">Mitochondrion outer membrane</location>
        <topology evidence="2">Single-pass type IV membrane protein</topology>
        <orientation evidence="2">Cytoplasmic side</orientation>
    </subcellularLocation>
</comment>
<dbReference type="Proteomes" id="UP000218231">
    <property type="component" value="Unassembled WGS sequence"/>
</dbReference>
<dbReference type="InterPro" id="IPR050703">
    <property type="entry name" value="Flavin_MAO"/>
</dbReference>
<evidence type="ECO:0000313" key="17">
    <source>
        <dbReference type="EMBL" id="PAV72395.1"/>
    </source>
</evidence>
<evidence type="ECO:0000256" key="11">
    <source>
        <dbReference type="ARBA" id="ARBA00049354"/>
    </source>
</evidence>
<dbReference type="InterPro" id="IPR002937">
    <property type="entry name" value="Amino_oxidase"/>
</dbReference>
<feature type="binding site" evidence="13">
    <location>
        <position position="279"/>
    </location>
    <ligand>
        <name>FAD</name>
        <dbReference type="ChEBI" id="CHEBI:57692"/>
    </ligand>
</feature>
<keyword evidence="18" id="KW-1185">Reference proteome</keyword>
<dbReference type="PRINTS" id="PR00757">
    <property type="entry name" value="AMINEOXDASEF"/>
</dbReference>
<dbReference type="SUPFAM" id="SSF51905">
    <property type="entry name" value="FAD/NAD(P)-binding domain"/>
    <property type="match status" value="1"/>
</dbReference>
<dbReference type="GO" id="GO:0020037">
    <property type="term" value="F:heme binding"/>
    <property type="evidence" value="ECO:0007669"/>
    <property type="project" value="InterPro"/>
</dbReference>
<feature type="binding site" evidence="13">
    <location>
        <position position="465"/>
    </location>
    <ligand>
        <name>FAD</name>
        <dbReference type="ChEBI" id="CHEBI:57692"/>
    </ligand>
</feature>
<dbReference type="EMBL" id="LIAE01008799">
    <property type="protein sequence ID" value="PAV72395.1"/>
    <property type="molecule type" value="Genomic_DNA"/>
</dbReference>
<accession>A0A2A2KEN5</accession>
<dbReference type="Gene3D" id="1.10.760.10">
    <property type="entry name" value="Cytochrome c-like domain"/>
    <property type="match status" value="2"/>
</dbReference>
<keyword evidence="6 14" id="KW-0479">Metal-binding</keyword>
<feature type="domain" description="Cytochrome c" evidence="16">
    <location>
        <begin position="521"/>
        <end position="601"/>
    </location>
</feature>
<dbReference type="Gene3D" id="1.10.405.10">
    <property type="entry name" value="Guanine Nucleotide Dissociation Inhibitor, domain 1"/>
    <property type="match status" value="1"/>
</dbReference>
<evidence type="ECO:0000256" key="12">
    <source>
        <dbReference type="ARBA" id="ARBA00049430"/>
    </source>
</evidence>
<reference evidence="17 18" key="1">
    <citation type="journal article" date="2017" name="Curr. Biol.">
        <title>Genome architecture and evolution of a unichromosomal asexual nematode.</title>
        <authorList>
            <person name="Fradin H."/>
            <person name="Zegar C."/>
            <person name="Gutwein M."/>
            <person name="Lucas J."/>
            <person name="Kovtun M."/>
            <person name="Corcoran D."/>
            <person name="Baugh L.R."/>
            <person name="Kiontke K."/>
            <person name="Gunsalus K."/>
            <person name="Fitch D.H."/>
            <person name="Piano F."/>
        </authorList>
    </citation>
    <scope>NUCLEOTIDE SEQUENCE [LARGE SCALE GENOMIC DNA]</scope>
    <source>
        <strain evidence="17">PF1309</strain>
    </source>
</reference>
<evidence type="ECO:0000313" key="18">
    <source>
        <dbReference type="Proteomes" id="UP000218231"/>
    </source>
</evidence>
<evidence type="ECO:0000256" key="7">
    <source>
        <dbReference type="ARBA" id="ARBA00023002"/>
    </source>
</evidence>
<dbReference type="AlphaFoldDB" id="A0A2A2KEN5"/>
<comment type="caution">
    <text evidence="17">The sequence shown here is derived from an EMBL/GenBank/DDBJ whole genome shotgun (WGS) entry which is preliminary data.</text>
</comment>
<dbReference type="PROSITE" id="PS51318">
    <property type="entry name" value="TAT"/>
    <property type="match status" value="1"/>
</dbReference>
<dbReference type="GO" id="GO:0009055">
    <property type="term" value="F:electron transfer activity"/>
    <property type="evidence" value="ECO:0007669"/>
    <property type="project" value="InterPro"/>
</dbReference>
<evidence type="ECO:0000256" key="10">
    <source>
        <dbReference type="ARBA" id="ARBA00048448"/>
    </source>
</evidence>
<dbReference type="Pfam" id="PF01593">
    <property type="entry name" value="Amino_oxidase"/>
    <property type="match status" value="1"/>
</dbReference>
<dbReference type="EC" id="1.4.3.-" evidence="15"/>
<dbReference type="GO" id="GO:0008131">
    <property type="term" value="F:primary methylamine oxidase activity"/>
    <property type="evidence" value="ECO:0007669"/>
    <property type="project" value="UniProtKB-ARBA"/>
</dbReference>
<protein>
    <recommendedName>
        <fullName evidence="15">Amine oxidase</fullName>
        <ecNumber evidence="15">1.4.3.-</ecNumber>
    </recommendedName>
</protein>
<dbReference type="Pfam" id="PF00034">
    <property type="entry name" value="Cytochrom_C"/>
    <property type="match status" value="1"/>
</dbReference>
<dbReference type="SUPFAM" id="SSF46626">
    <property type="entry name" value="Cytochrome c"/>
    <property type="match status" value="2"/>
</dbReference>
<keyword evidence="15" id="KW-0285">Flavoprotein</keyword>
<evidence type="ECO:0000259" key="16">
    <source>
        <dbReference type="PROSITE" id="PS51007"/>
    </source>
</evidence>
<name>A0A2A2KEN5_9BILA</name>
<dbReference type="PANTHER" id="PTHR43563">
    <property type="entry name" value="AMINE OXIDASE"/>
    <property type="match status" value="1"/>
</dbReference>
<evidence type="ECO:0000256" key="14">
    <source>
        <dbReference type="PROSITE-ProRule" id="PRU00433"/>
    </source>
</evidence>
<keyword evidence="8 14" id="KW-0408">Iron</keyword>
<dbReference type="Gene3D" id="3.90.660.10">
    <property type="match status" value="1"/>
</dbReference>
<feature type="binding site" evidence="13">
    <location>
        <position position="386"/>
    </location>
    <ligand>
        <name>substrate</name>
    </ligand>
</feature>
<comment type="catalytic activity">
    <reaction evidence="12">
        <text>N-acetylputrescine + O2 + H2O = 4-acetamidobutanal + H2O2 + NH4(+)</text>
        <dbReference type="Rhea" id="RHEA:70283"/>
        <dbReference type="ChEBI" id="CHEBI:7386"/>
        <dbReference type="ChEBI" id="CHEBI:15377"/>
        <dbReference type="ChEBI" id="CHEBI:15379"/>
        <dbReference type="ChEBI" id="CHEBI:16240"/>
        <dbReference type="ChEBI" id="CHEBI:28938"/>
        <dbReference type="ChEBI" id="CHEBI:58263"/>
    </reaction>
    <physiologicalReaction direction="left-to-right" evidence="12">
        <dbReference type="Rhea" id="RHEA:70284"/>
    </physiologicalReaction>
</comment>
<dbReference type="Gene3D" id="3.50.50.60">
    <property type="entry name" value="FAD/NAD(P)-binding domain"/>
    <property type="match status" value="1"/>
</dbReference>
<comment type="similarity">
    <text evidence="3 15">Belongs to the flavin monoamine oxidase family.</text>
</comment>
<comment type="function">
    <text evidence="9">Catalyzes the oxidative deamination of primary and some secondary amines such as neurotransmitters, and exogenous amines including the tertiary amine, neurotoxin 1-methyl-4-phenyl-1,2,3,6-tetrahydropyridine (MPTP), with concomitant reduction of oxygen to hydrogen peroxide and participates in the metabolism of neuroactive and vasoactive amines in the central nervous system and peripheral tissues. Preferentially degrades benzylamine and phenylethylamine.</text>
</comment>
<dbReference type="InterPro" id="IPR001613">
    <property type="entry name" value="Flavin_amine_oxidase"/>
</dbReference>
<dbReference type="OrthoDB" id="7777654at2759"/>
<proteinExistence type="inferred from homology"/>
<evidence type="ECO:0000256" key="15">
    <source>
        <dbReference type="RuleBase" id="RU362067"/>
    </source>
</evidence>
<evidence type="ECO:0000256" key="9">
    <source>
        <dbReference type="ARBA" id="ARBA00045409"/>
    </source>
</evidence>
<evidence type="ECO:0000256" key="13">
    <source>
        <dbReference type="PIRSR" id="PIRSR601613-1"/>
    </source>
</evidence>
<keyword evidence="15" id="KW-0274">FAD</keyword>
<dbReference type="InterPro" id="IPR019546">
    <property type="entry name" value="TAT_signal_bac_arc"/>
</dbReference>
<dbReference type="GO" id="GO:0097621">
    <property type="term" value="F:monoamine oxidase activity"/>
    <property type="evidence" value="ECO:0007669"/>
    <property type="project" value="UniProtKB-EC"/>
</dbReference>
<dbReference type="InterPro" id="IPR009056">
    <property type="entry name" value="Cyt_c-like_dom"/>
</dbReference>
<comment type="catalytic activity">
    <reaction evidence="11">
        <text>benzylamine + O2 + H2O = benzaldehyde + H2O2 + NH4(+)</text>
        <dbReference type="Rhea" id="RHEA:59424"/>
        <dbReference type="ChEBI" id="CHEBI:15377"/>
        <dbReference type="ChEBI" id="CHEBI:15379"/>
        <dbReference type="ChEBI" id="CHEBI:16240"/>
        <dbReference type="ChEBI" id="CHEBI:17169"/>
        <dbReference type="ChEBI" id="CHEBI:28938"/>
        <dbReference type="ChEBI" id="CHEBI:225238"/>
    </reaction>
    <physiologicalReaction direction="left-to-right" evidence="11">
        <dbReference type="Rhea" id="RHEA:59425"/>
    </physiologicalReaction>
</comment>
<evidence type="ECO:0000256" key="5">
    <source>
        <dbReference type="ARBA" id="ARBA00022617"/>
    </source>
</evidence>
<dbReference type="GO" id="GO:0046872">
    <property type="term" value="F:metal ion binding"/>
    <property type="evidence" value="ECO:0007669"/>
    <property type="project" value="UniProtKB-KW"/>
</dbReference>
<keyword evidence="5 14" id="KW-0349">Heme</keyword>
<dbReference type="InterPro" id="IPR036909">
    <property type="entry name" value="Cyt_c-like_dom_sf"/>
</dbReference>
<evidence type="ECO:0000256" key="1">
    <source>
        <dbReference type="ARBA" id="ARBA00001974"/>
    </source>
</evidence>
<dbReference type="PROSITE" id="PS51007">
    <property type="entry name" value="CYTC"/>
    <property type="match status" value="2"/>
</dbReference>
<evidence type="ECO:0000256" key="2">
    <source>
        <dbReference type="ARBA" id="ARBA00004362"/>
    </source>
</evidence>
<feature type="domain" description="Cytochrome c" evidence="16">
    <location>
        <begin position="613"/>
        <end position="694"/>
    </location>
</feature>